<organism evidence="4 5">
    <name type="scientific">Streptomyces kebangsaanensis</name>
    <dbReference type="NCBI Taxonomy" id="864058"/>
    <lineage>
        <taxon>Bacteria</taxon>
        <taxon>Bacillati</taxon>
        <taxon>Actinomycetota</taxon>
        <taxon>Actinomycetes</taxon>
        <taxon>Kitasatosporales</taxon>
        <taxon>Streptomycetaceae</taxon>
        <taxon>Streptomyces</taxon>
    </lineage>
</organism>
<feature type="region of interest" description="Disordered" evidence="1">
    <location>
        <begin position="52"/>
        <end position="141"/>
    </location>
</feature>
<evidence type="ECO:0000256" key="1">
    <source>
        <dbReference type="SAM" id="MobiDB-lite"/>
    </source>
</evidence>
<dbReference type="Proteomes" id="UP001601197">
    <property type="component" value="Unassembled WGS sequence"/>
</dbReference>
<accession>A0ABW6KQ96</accession>
<evidence type="ECO:0000256" key="2">
    <source>
        <dbReference type="SAM" id="Phobius"/>
    </source>
</evidence>
<evidence type="ECO:0000259" key="3">
    <source>
        <dbReference type="Pfam" id="PF05270"/>
    </source>
</evidence>
<comment type="caution">
    <text evidence="4">The sequence shown here is derived from an EMBL/GenBank/DDBJ whole genome shotgun (WGS) entry which is preliminary data.</text>
</comment>
<gene>
    <name evidence="4" type="ORF">ACFYNZ_03560</name>
</gene>
<dbReference type="SUPFAM" id="SSF110221">
    <property type="entry name" value="AbfB domain"/>
    <property type="match status" value="1"/>
</dbReference>
<dbReference type="Pfam" id="PF05270">
    <property type="entry name" value="AbfB"/>
    <property type="match status" value="1"/>
</dbReference>
<dbReference type="InterPro" id="IPR036195">
    <property type="entry name" value="AbfB_ABD_sf"/>
</dbReference>
<dbReference type="Gene3D" id="2.80.10.50">
    <property type="match status" value="2"/>
</dbReference>
<evidence type="ECO:0000313" key="4">
    <source>
        <dbReference type="EMBL" id="MFE9168597.1"/>
    </source>
</evidence>
<protein>
    <submittedName>
        <fullName evidence="4">AbfB domain-containing protein</fullName>
    </submittedName>
</protein>
<feature type="domain" description="Alpha-L-arabinofuranosidase B arabinose-binding" evidence="3">
    <location>
        <begin position="145"/>
        <end position="273"/>
    </location>
</feature>
<feature type="compositionally biased region" description="Pro residues" evidence="1">
    <location>
        <begin position="1"/>
        <end position="12"/>
    </location>
</feature>
<proteinExistence type="predicted"/>
<dbReference type="CDD" id="cd23399">
    <property type="entry name" value="beta-trefoil_ABD_ABFB"/>
    <property type="match status" value="1"/>
</dbReference>
<feature type="region of interest" description="Disordered" evidence="1">
    <location>
        <begin position="1"/>
        <end position="26"/>
    </location>
</feature>
<feature type="transmembrane region" description="Helical" evidence="2">
    <location>
        <begin position="31"/>
        <end position="51"/>
    </location>
</feature>
<reference evidence="4 5" key="1">
    <citation type="submission" date="2024-10" db="EMBL/GenBank/DDBJ databases">
        <title>The Natural Products Discovery Center: Release of the First 8490 Sequenced Strains for Exploring Actinobacteria Biosynthetic Diversity.</title>
        <authorList>
            <person name="Kalkreuter E."/>
            <person name="Kautsar S.A."/>
            <person name="Yang D."/>
            <person name="Bader C.D."/>
            <person name="Teijaro C.N."/>
            <person name="Fluegel L."/>
            <person name="Davis C.M."/>
            <person name="Simpson J.R."/>
            <person name="Lauterbach L."/>
            <person name="Steele A.D."/>
            <person name="Gui C."/>
            <person name="Meng S."/>
            <person name="Li G."/>
            <person name="Viehrig K."/>
            <person name="Ye F."/>
            <person name="Su P."/>
            <person name="Kiefer A.F."/>
            <person name="Nichols A."/>
            <person name="Cepeda A.J."/>
            <person name="Yan W."/>
            <person name="Fan B."/>
            <person name="Jiang Y."/>
            <person name="Adhikari A."/>
            <person name="Zheng C.-J."/>
            <person name="Schuster L."/>
            <person name="Cowan T.M."/>
            <person name="Smanski M.J."/>
            <person name="Chevrette M.G."/>
            <person name="De Carvalho L.P.S."/>
            <person name="Shen B."/>
        </authorList>
    </citation>
    <scope>NUCLEOTIDE SEQUENCE [LARGE SCALE GENOMIC DNA]</scope>
    <source>
        <strain evidence="4 5">NPDC007147</strain>
    </source>
</reference>
<keyword evidence="5" id="KW-1185">Reference proteome</keyword>
<feature type="compositionally biased region" description="Low complexity" evidence="1">
    <location>
        <begin position="65"/>
        <end position="128"/>
    </location>
</feature>
<keyword evidence="2" id="KW-1133">Transmembrane helix</keyword>
<keyword evidence="2" id="KW-0472">Membrane</keyword>
<dbReference type="RefSeq" id="WP_388342726.1">
    <property type="nucleotide sequence ID" value="NZ_JBIAFJ010000001.1"/>
</dbReference>
<name>A0ABW6KQ96_9ACTN</name>
<keyword evidence="2" id="KW-0812">Transmembrane</keyword>
<evidence type="ECO:0000313" key="5">
    <source>
        <dbReference type="Proteomes" id="UP001601197"/>
    </source>
</evidence>
<sequence>MPELPSRPPQLPPWESSWAPDGSRVPGTRRLWLAGALALAVVVATVTAISAGGDRSGEASPAERPPLALADGPGLLSLVSAPASASASPKPLSGTPSAPATPTASATTRRDGPAPASTAPAAPAESAPGHGTSPDAPRPSATWVSLRSVNYPDRYWQVSDGLVKLGPAGSGPERREATFRLAGGLADASCHSFATADGGYLRHRGFLLRAEPDDGSVLFRQDATFCPRVSAHAGAVVLESVNHPGRFLRHQNFQLRLDPYQSGDLYVADSAFRLVDGLA</sequence>
<dbReference type="EMBL" id="JBIAFJ010000001">
    <property type="protein sequence ID" value="MFE9168597.1"/>
    <property type="molecule type" value="Genomic_DNA"/>
</dbReference>
<dbReference type="InterPro" id="IPR007934">
    <property type="entry name" value="AbfB_ABD"/>
</dbReference>